<dbReference type="AlphaFoldDB" id="A0A2S7U264"/>
<accession>A0A2S7U264</accession>
<comment type="caution">
    <text evidence="2">The sequence shown here is derived from an EMBL/GenBank/DDBJ whole genome shotgun (WGS) entry which is preliminary data.</text>
</comment>
<dbReference type="GO" id="GO:0016209">
    <property type="term" value="F:antioxidant activity"/>
    <property type="evidence" value="ECO:0007669"/>
    <property type="project" value="InterPro"/>
</dbReference>
<name>A0A2S7U264_9BACT</name>
<dbReference type="Pfam" id="PF00578">
    <property type="entry name" value="AhpC-TSA"/>
    <property type="match status" value="1"/>
</dbReference>
<dbReference type="GO" id="GO:0016491">
    <property type="term" value="F:oxidoreductase activity"/>
    <property type="evidence" value="ECO:0007669"/>
    <property type="project" value="InterPro"/>
</dbReference>
<feature type="domain" description="Alkyl hydroperoxide reductase subunit C/ Thiol specific antioxidant" evidence="1">
    <location>
        <begin position="83"/>
        <end position="115"/>
    </location>
</feature>
<evidence type="ECO:0000313" key="2">
    <source>
        <dbReference type="EMBL" id="PQJ29085.1"/>
    </source>
</evidence>
<keyword evidence="3" id="KW-1185">Reference proteome</keyword>
<evidence type="ECO:0000313" key="3">
    <source>
        <dbReference type="Proteomes" id="UP000239907"/>
    </source>
</evidence>
<reference evidence="2 3" key="1">
    <citation type="submission" date="2016-12" db="EMBL/GenBank/DDBJ databases">
        <title>Study of bacterial adaptation to deep sea.</title>
        <authorList>
            <person name="Song J."/>
            <person name="Yoshizawa S."/>
            <person name="Kogure K."/>
        </authorList>
    </citation>
    <scope>NUCLEOTIDE SEQUENCE [LARGE SCALE GENOMIC DNA]</scope>
    <source>
        <strain evidence="2 3">SAORIC-165</strain>
    </source>
</reference>
<sequence>MSDYSRILGVEGLRLIVEKSGNEKVSQSATYHLASLLSKKEASKAEGITLMKKLQATDGLAERNPKLHKQIESELFIAENLSIGSAAPDIVGKDHEGKEFKLSDYRGQVVLLDFWGIW</sequence>
<dbReference type="Gene3D" id="3.40.30.10">
    <property type="entry name" value="Glutaredoxin"/>
    <property type="match status" value="1"/>
</dbReference>
<dbReference type="EMBL" id="MQWA01000001">
    <property type="protein sequence ID" value="PQJ29085.1"/>
    <property type="molecule type" value="Genomic_DNA"/>
</dbReference>
<gene>
    <name evidence="2" type="ORF">BSZ32_11675</name>
</gene>
<dbReference type="InterPro" id="IPR000866">
    <property type="entry name" value="AhpC/TSA"/>
</dbReference>
<organism evidence="2 3">
    <name type="scientific">Rubritalea profundi</name>
    <dbReference type="NCBI Taxonomy" id="1658618"/>
    <lineage>
        <taxon>Bacteria</taxon>
        <taxon>Pseudomonadati</taxon>
        <taxon>Verrucomicrobiota</taxon>
        <taxon>Verrucomicrobiia</taxon>
        <taxon>Verrucomicrobiales</taxon>
        <taxon>Rubritaleaceae</taxon>
        <taxon>Rubritalea</taxon>
    </lineage>
</organism>
<dbReference type="Proteomes" id="UP000239907">
    <property type="component" value="Unassembled WGS sequence"/>
</dbReference>
<dbReference type="SUPFAM" id="SSF52833">
    <property type="entry name" value="Thioredoxin-like"/>
    <property type="match status" value="1"/>
</dbReference>
<dbReference type="InterPro" id="IPR036249">
    <property type="entry name" value="Thioredoxin-like_sf"/>
</dbReference>
<protein>
    <recommendedName>
        <fullName evidence="1">Alkyl hydroperoxide reductase subunit C/ Thiol specific antioxidant domain-containing protein</fullName>
    </recommendedName>
</protein>
<proteinExistence type="predicted"/>
<evidence type="ECO:0000259" key="1">
    <source>
        <dbReference type="Pfam" id="PF00578"/>
    </source>
</evidence>